<feature type="compositionally biased region" description="Gly residues" evidence="2">
    <location>
        <begin position="32"/>
        <end position="42"/>
    </location>
</feature>
<dbReference type="Gene3D" id="2.40.360.20">
    <property type="match status" value="1"/>
</dbReference>
<feature type="domain" description="SbsA Ig-like" evidence="4">
    <location>
        <begin position="273"/>
        <end position="371"/>
    </location>
</feature>
<proteinExistence type="predicted"/>
<keyword evidence="1 3" id="KW-0732">Signal</keyword>
<dbReference type="RefSeq" id="WP_275680756.1">
    <property type="nucleotide sequence ID" value="NZ_JAJLJH010000001.1"/>
</dbReference>
<evidence type="ECO:0000256" key="3">
    <source>
        <dbReference type="SAM" id="SignalP"/>
    </source>
</evidence>
<dbReference type="InterPro" id="IPR028994">
    <property type="entry name" value="Integrin_alpha_N"/>
</dbReference>
<protein>
    <submittedName>
        <fullName evidence="5">FG-GAP-like repeat-containing protein</fullName>
    </submittedName>
</protein>
<feature type="region of interest" description="Disordered" evidence="2">
    <location>
        <begin position="32"/>
        <end position="56"/>
    </location>
</feature>
<feature type="signal peptide" evidence="3">
    <location>
        <begin position="1"/>
        <end position="24"/>
    </location>
</feature>
<evidence type="ECO:0000313" key="5">
    <source>
        <dbReference type="EMBL" id="MCK9684733.1"/>
    </source>
</evidence>
<dbReference type="Pfam" id="PF13517">
    <property type="entry name" value="FG-GAP_3"/>
    <property type="match status" value="2"/>
</dbReference>
<comment type="caution">
    <text evidence="5">The sequence shown here is derived from an EMBL/GenBank/DDBJ whole genome shotgun (WGS) entry which is preliminary data.</text>
</comment>
<feature type="domain" description="SbsA Ig-like" evidence="4">
    <location>
        <begin position="373"/>
        <end position="479"/>
    </location>
</feature>
<reference evidence="5" key="1">
    <citation type="submission" date="2021-11" db="EMBL/GenBank/DDBJ databases">
        <title>BS-T2-15 a new species belonging to the Comamonadaceae family isolated from the soil of a French oak forest.</title>
        <authorList>
            <person name="Mieszkin S."/>
            <person name="Alain K."/>
        </authorList>
    </citation>
    <scope>NUCLEOTIDE SEQUENCE</scope>
    <source>
        <strain evidence="5">BS-T2-15</strain>
    </source>
</reference>
<gene>
    <name evidence="5" type="ORF">LPC04_03320</name>
</gene>
<dbReference type="Proteomes" id="UP001139353">
    <property type="component" value="Unassembled WGS sequence"/>
</dbReference>
<evidence type="ECO:0000259" key="4">
    <source>
        <dbReference type="Pfam" id="PF13205"/>
    </source>
</evidence>
<dbReference type="PROSITE" id="PS51257">
    <property type="entry name" value="PROKAR_LIPOPROTEIN"/>
    <property type="match status" value="1"/>
</dbReference>
<dbReference type="Gene3D" id="2.60.40.1220">
    <property type="match status" value="1"/>
</dbReference>
<evidence type="ECO:0000256" key="1">
    <source>
        <dbReference type="ARBA" id="ARBA00022729"/>
    </source>
</evidence>
<dbReference type="Gene3D" id="2.60.40.10">
    <property type="entry name" value="Immunoglobulins"/>
    <property type="match status" value="1"/>
</dbReference>
<dbReference type="InterPro" id="IPR014755">
    <property type="entry name" value="Cu-Rt/internalin_Ig-like"/>
</dbReference>
<feature type="chain" id="PRO_5040906348" evidence="3">
    <location>
        <begin position="25"/>
        <end position="865"/>
    </location>
</feature>
<dbReference type="Pfam" id="PF13205">
    <property type="entry name" value="Big_5"/>
    <property type="match status" value="2"/>
</dbReference>
<keyword evidence="6" id="KW-1185">Reference proteome</keyword>
<dbReference type="InterPro" id="IPR032812">
    <property type="entry name" value="SbsA_Ig"/>
</dbReference>
<dbReference type="PANTHER" id="PTHR46580:SF4">
    <property type="entry name" value="ATP_GTP-BINDING PROTEIN"/>
    <property type="match status" value="1"/>
</dbReference>
<sequence length="865" mass="88283">MSASTKMVRGRAVAAATLAAALLAACGGGGGNDAGNPGGGGSTPPPSDSSPPSGSNYFPLAPGARWVYADYANGGDTPSALYQLDTGATTQVDGHTVTSLVSTSLDANPAQGDGMRYLSTASGVTVYPGPDAGVVDDAIGPFMALKLPATVGDSFVQFDKTVDSGYDDDGDGVHEKLLMLSTVQVIDRGPVSTPAGTFPDALHLRTTLHQTERDSAGPSSYSTTFVQDIWLVDGVGRVRATLIATDDASGTVTEREHTELQAYRVGSAHGGPAPTLTSFAPADAQVHPGSVAVTASFSMPMDPASLSAGGLVVTDAAGHAVAGQVTLDGSGRNAVFVPGAGWPSGVFTAKLTAAATDREGNAATPQSWTFTLDTTAPALALATPAAGASGVASNATATFVFSEPLYGPSVWMSAPTFTVMDTTTGLPADVSPDFDSLATITVKPRTYWTHGHTYTVTFPGSFADLVGNTMGQPASVSFSVAPGVFGAATPLAADIGFEAVQTIADIDGDGRPDQLWASWDESVFPPLMHLYVRHGQADGSLGPVTEPIPAPVYGCTLERIAAVDLNGDGLPDLVLGGACGMRIYRQQAGGSFTLNQTILLPNYEQAGILAFQDFDGDGRVDMLSAGDETYFHLWHQDASGQFVDAGTVDAGIGSIGRLRLVDVDGDGVPDLVVSSAGSQSARLSVLRGIAGGGFGPPTTYDTGDGWPDAVSVADVDGDGRPDIVLAIYGSQAPSRVQVLKQRADHSFVLAASKDLGMEADGLVMADVDGDGRLDAIVAHPTALGVLLGRADGTFGPEDLYDAPQAGFMPGGLGVGVNPDGREVVGWNGQVFTALASSKATPQAAHRHALATSLAGHPVPRASTRH</sequence>
<dbReference type="Gene3D" id="2.130.10.130">
    <property type="entry name" value="Integrin alpha, N-terminal"/>
    <property type="match status" value="2"/>
</dbReference>
<name>A0A9X1YH96_9BURK</name>
<evidence type="ECO:0000313" key="6">
    <source>
        <dbReference type="Proteomes" id="UP001139353"/>
    </source>
</evidence>
<dbReference type="PANTHER" id="PTHR46580">
    <property type="entry name" value="SENSOR KINASE-RELATED"/>
    <property type="match status" value="1"/>
</dbReference>
<dbReference type="AlphaFoldDB" id="A0A9X1YH96"/>
<dbReference type="InterPro" id="IPR013783">
    <property type="entry name" value="Ig-like_fold"/>
</dbReference>
<evidence type="ECO:0000256" key="2">
    <source>
        <dbReference type="SAM" id="MobiDB-lite"/>
    </source>
</evidence>
<dbReference type="EMBL" id="JAJLJH010000001">
    <property type="protein sequence ID" value="MCK9684733.1"/>
    <property type="molecule type" value="Genomic_DNA"/>
</dbReference>
<dbReference type="InterPro" id="IPR013517">
    <property type="entry name" value="FG-GAP"/>
</dbReference>
<organism evidence="5 6">
    <name type="scientific">Scleromatobacter humisilvae</name>
    <dbReference type="NCBI Taxonomy" id="2897159"/>
    <lineage>
        <taxon>Bacteria</taxon>
        <taxon>Pseudomonadati</taxon>
        <taxon>Pseudomonadota</taxon>
        <taxon>Betaproteobacteria</taxon>
        <taxon>Burkholderiales</taxon>
        <taxon>Sphaerotilaceae</taxon>
        <taxon>Scleromatobacter</taxon>
    </lineage>
</organism>
<dbReference type="SUPFAM" id="SSF69318">
    <property type="entry name" value="Integrin alpha N-terminal domain"/>
    <property type="match status" value="1"/>
</dbReference>
<accession>A0A9X1YH96</accession>